<dbReference type="Gene3D" id="3.30.200.20">
    <property type="entry name" value="Phosphorylase Kinase, domain 1"/>
    <property type="match status" value="1"/>
</dbReference>
<dbReference type="InterPro" id="IPR011009">
    <property type="entry name" value="Kinase-like_dom_sf"/>
</dbReference>
<dbReference type="Gene3D" id="1.10.510.10">
    <property type="entry name" value="Transferase(Phosphotransferase) domain 1"/>
    <property type="match status" value="1"/>
</dbReference>
<keyword evidence="1" id="KW-1133">Transmembrane helix</keyword>
<evidence type="ECO:0000256" key="1">
    <source>
        <dbReference type="SAM" id="Phobius"/>
    </source>
</evidence>
<keyword evidence="1" id="KW-0812">Transmembrane</keyword>
<feature type="domain" description="Protein kinase" evidence="2">
    <location>
        <begin position="65"/>
        <end position="329"/>
    </location>
</feature>
<dbReference type="SUPFAM" id="SSF56112">
    <property type="entry name" value="Protein kinase-like (PK-like)"/>
    <property type="match status" value="1"/>
</dbReference>
<dbReference type="EMBL" id="FMVN01000007">
    <property type="protein sequence ID" value="SCY37578.1"/>
    <property type="molecule type" value="Genomic_DNA"/>
</dbReference>
<reference evidence="4 6" key="3">
    <citation type="submission" date="2016-10" db="EMBL/GenBank/DDBJ databases">
        <authorList>
            <person name="Varghese N."/>
            <person name="Submissions S."/>
        </authorList>
    </citation>
    <scope>NUCLEOTIDE SEQUENCE [LARGE SCALE GENOMIC DNA]</scope>
    <source>
        <strain evidence="4 6">ATCC 33218</strain>
    </source>
</reference>
<reference evidence="5" key="2">
    <citation type="submission" date="2014-09" db="EMBL/GenBank/DDBJ databases">
        <authorList>
            <person name="Gomez-Valero L."/>
        </authorList>
    </citation>
    <scope>NUCLEOTIDE SEQUENCE [LARGE SCALE GENOMIC DNA]</scope>
    <source>
        <strain evidence="5">ATCC33218</strain>
    </source>
</reference>
<dbReference type="Proteomes" id="UP000182998">
    <property type="component" value="Unassembled WGS sequence"/>
</dbReference>
<dbReference type="GO" id="GO:0005524">
    <property type="term" value="F:ATP binding"/>
    <property type="evidence" value="ECO:0007669"/>
    <property type="project" value="InterPro"/>
</dbReference>
<protein>
    <recommendedName>
        <fullName evidence="2">Protein kinase domain-containing protein</fullName>
    </recommendedName>
</protein>
<reference evidence="3" key="1">
    <citation type="submission" date="2014-09" db="EMBL/GenBank/DDBJ databases">
        <authorList>
            <person name="GOMEZ-VALERO Laura"/>
        </authorList>
    </citation>
    <scope>NUCLEOTIDE SEQUENCE</scope>
    <source>
        <strain evidence="3">ATCC33218</strain>
    </source>
</reference>
<dbReference type="Proteomes" id="UP000032414">
    <property type="component" value="Chromosome I"/>
</dbReference>
<dbReference type="EMBL" id="LN614830">
    <property type="protein sequence ID" value="CEG61320.1"/>
    <property type="molecule type" value="Genomic_DNA"/>
</dbReference>
<evidence type="ECO:0000313" key="5">
    <source>
        <dbReference type="Proteomes" id="UP000032414"/>
    </source>
</evidence>
<dbReference type="HOGENOM" id="CLU_550852_0_0_6"/>
<proteinExistence type="predicted"/>
<evidence type="ECO:0000313" key="6">
    <source>
        <dbReference type="Proteomes" id="UP000182998"/>
    </source>
</evidence>
<evidence type="ECO:0000313" key="4">
    <source>
        <dbReference type="EMBL" id="SCY37578.1"/>
    </source>
</evidence>
<dbReference type="InterPro" id="IPR000719">
    <property type="entry name" value="Prot_kinase_dom"/>
</dbReference>
<dbReference type="OrthoDB" id="4103069at2"/>
<accession>A0A098GH52</accession>
<keyword evidence="1" id="KW-0472">Membrane</keyword>
<dbReference type="Pfam" id="PF03109">
    <property type="entry name" value="ABC1"/>
    <property type="match status" value="1"/>
</dbReference>
<dbReference type="STRING" id="451.B6N58_05880"/>
<dbReference type="AlphaFoldDB" id="A0A098GH52"/>
<name>A0A098GH52_LEGMI</name>
<gene>
    <name evidence="3" type="ORF">LMI_2035</name>
    <name evidence="4" type="ORF">SAMN02982997_01529</name>
</gene>
<feature type="transmembrane region" description="Helical" evidence="1">
    <location>
        <begin position="435"/>
        <end position="461"/>
    </location>
</feature>
<dbReference type="GO" id="GO:0004672">
    <property type="term" value="F:protein kinase activity"/>
    <property type="evidence" value="ECO:0007669"/>
    <property type="project" value="InterPro"/>
</dbReference>
<keyword evidence="6" id="KW-1185">Reference proteome</keyword>
<dbReference type="PROSITE" id="PS50011">
    <property type="entry name" value="PROTEIN_KINASE_DOM"/>
    <property type="match status" value="1"/>
</dbReference>
<organism evidence="3 5">
    <name type="scientific">Legionella micdadei</name>
    <name type="common">Tatlockia micdadei</name>
    <dbReference type="NCBI Taxonomy" id="451"/>
    <lineage>
        <taxon>Bacteria</taxon>
        <taxon>Pseudomonadati</taxon>
        <taxon>Pseudomonadota</taxon>
        <taxon>Gammaproteobacteria</taxon>
        <taxon>Legionellales</taxon>
        <taxon>Legionellaceae</taxon>
        <taxon>Legionella</taxon>
    </lineage>
</organism>
<evidence type="ECO:0000313" key="3">
    <source>
        <dbReference type="EMBL" id="CEG61320.1"/>
    </source>
</evidence>
<evidence type="ECO:0000259" key="2">
    <source>
        <dbReference type="PROSITE" id="PS50011"/>
    </source>
</evidence>
<sequence length="495" mass="56818">MTIVLDSTNIADNPWIWIHLESCRQSYGEDIWYAGNTFNFSGKEYKFGQTIFVRERKHGGYAYEMLSSDCLGSGAFGAVFKISCTISQGKDNRGFQALDKNRVVKFESEYYARREYGAGKYALHLHMKKPIKGRLVMRNLGEKSFAEIESLLTDPHKKLALTKELLKAYEEQLIKQQLEHGDLHSRNILVKVNPDKNNPFEVNIIDFGLAVHIKNGRQSVYLLDFYDYVVPLITRIWKTPETPNMIRKFLAGNHQFNEFVALFDKVVLSPCKHSQKSLDQLLAFLEKLTISQPRLSEELKKQVLAAVEQSTSTDMQPLQEVVARCRATLHADRIEEPSFPVVVFDNNKERQLLFNQIEEYYHKLEKKGECLCSTSQQEEGKQLCVIVSQLRKKTWEAIDPHNNHGRVQLLECRDFCKSLLEGNKHLLDIRRNNNYIWAEVGVILGSLIVLYPIALGINYLVTRRLGFFTETESAKGAKRLDKDFEALEAALACQG</sequence>
<dbReference type="RefSeq" id="WP_045099584.1">
    <property type="nucleotide sequence ID" value="NZ_CP020614.1"/>
</dbReference>
<dbReference type="KEGG" id="tmc:LMI_2035"/>
<dbReference type="InterPro" id="IPR004147">
    <property type="entry name" value="ABC1_dom"/>
</dbReference>
<dbReference type="PATRIC" id="fig|451.8.peg.1139"/>